<protein>
    <submittedName>
        <fullName evidence="3">Uncharacterized protein</fullName>
    </submittedName>
</protein>
<feature type="region of interest" description="Disordered" evidence="1">
    <location>
        <begin position="148"/>
        <end position="186"/>
    </location>
</feature>
<accession>A0A0L0VN78</accession>
<dbReference type="Proteomes" id="UP000054564">
    <property type="component" value="Unassembled WGS sequence"/>
</dbReference>
<organism evidence="3 4">
    <name type="scientific">Puccinia striiformis f. sp. tritici PST-78</name>
    <dbReference type="NCBI Taxonomy" id="1165861"/>
    <lineage>
        <taxon>Eukaryota</taxon>
        <taxon>Fungi</taxon>
        <taxon>Dikarya</taxon>
        <taxon>Basidiomycota</taxon>
        <taxon>Pucciniomycotina</taxon>
        <taxon>Pucciniomycetes</taxon>
        <taxon>Pucciniales</taxon>
        <taxon>Pucciniaceae</taxon>
        <taxon>Puccinia</taxon>
    </lineage>
</organism>
<reference evidence="4" key="1">
    <citation type="submission" date="2014-03" db="EMBL/GenBank/DDBJ databases">
        <title>The Genome Sequence of Puccinia striiformis f. sp. tritici PST-78.</title>
        <authorList>
            <consortium name="The Broad Institute Genome Sequencing Platform"/>
            <person name="Cuomo C."/>
            <person name="Hulbert S."/>
            <person name="Chen X."/>
            <person name="Walker B."/>
            <person name="Young S.K."/>
            <person name="Zeng Q."/>
            <person name="Gargeya S."/>
            <person name="Fitzgerald M."/>
            <person name="Haas B."/>
            <person name="Abouelleil A."/>
            <person name="Alvarado L."/>
            <person name="Arachchi H.M."/>
            <person name="Berlin A.M."/>
            <person name="Chapman S.B."/>
            <person name="Goldberg J."/>
            <person name="Griggs A."/>
            <person name="Gujja S."/>
            <person name="Hansen M."/>
            <person name="Howarth C."/>
            <person name="Imamovic A."/>
            <person name="Larimer J."/>
            <person name="McCowan C."/>
            <person name="Montmayeur A."/>
            <person name="Murphy C."/>
            <person name="Neiman D."/>
            <person name="Pearson M."/>
            <person name="Priest M."/>
            <person name="Roberts A."/>
            <person name="Saif S."/>
            <person name="Shea T."/>
            <person name="Sisk P."/>
            <person name="Sykes S."/>
            <person name="Wortman J."/>
            <person name="Nusbaum C."/>
            <person name="Birren B."/>
        </authorList>
    </citation>
    <scope>NUCLEOTIDE SEQUENCE [LARGE SCALE GENOMIC DNA]</scope>
    <source>
        <strain evidence="4">race PST-78</strain>
    </source>
</reference>
<feature type="signal peptide" evidence="2">
    <location>
        <begin position="1"/>
        <end position="23"/>
    </location>
</feature>
<comment type="caution">
    <text evidence="3">The sequence shown here is derived from an EMBL/GenBank/DDBJ whole genome shotgun (WGS) entry which is preliminary data.</text>
</comment>
<dbReference type="OrthoDB" id="2500221at2759"/>
<name>A0A0L0VN78_9BASI</name>
<dbReference type="AlphaFoldDB" id="A0A0L0VN78"/>
<dbReference type="EMBL" id="AJIL01000035">
    <property type="protein sequence ID" value="KNF00734.1"/>
    <property type="molecule type" value="Genomic_DNA"/>
</dbReference>
<evidence type="ECO:0000313" key="4">
    <source>
        <dbReference type="Proteomes" id="UP000054564"/>
    </source>
</evidence>
<feature type="compositionally biased region" description="Polar residues" evidence="1">
    <location>
        <begin position="152"/>
        <end position="170"/>
    </location>
</feature>
<sequence>MNQAFSILSVVIALVSLLEFTEGAVVGHHPDSVRKSLQRKTGSEQRSPFLLFRRASEAQQDETDSLSFTQGLRFGSELPDEEDTQPHSFMMISTSTFSSDDILGANPFGEPDDSPGILSVDMTIISFDDSPTIETRKVARRFGSRGPLSIERSYSSYDTDSSNEPASNQARPLIENTRPGKMAGGLDPNTLQNLFRTMNERSNQIPLAMPTGASPTQKAETPQDSYQKPPPVMKTAAPHPFTNSAQEQVVLNPNPTFDNTSHHASL</sequence>
<evidence type="ECO:0000256" key="2">
    <source>
        <dbReference type="SAM" id="SignalP"/>
    </source>
</evidence>
<proteinExistence type="predicted"/>
<keyword evidence="4" id="KW-1185">Reference proteome</keyword>
<feature type="region of interest" description="Disordered" evidence="1">
    <location>
        <begin position="206"/>
        <end position="266"/>
    </location>
</feature>
<evidence type="ECO:0000313" key="3">
    <source>
        <dbReference type="EMBL" id="KNF00734.1"/>
    </source>
</evidence>
<gene>
    <name evidence="3" type="ORF">PSTG_06148</name>
</gene>
<feature type="chain" id="PRO_5005550566" evidence="2">
    <location>
        <begin position="24"/>
        <end position="266"/>
    </location>
</feature>
<feature type="compositionally biased region" description="Polar residues" evidence="1">
    <location>
        <begin position="213"/>
        <end position="226"/>
    </location>
</feature>
<feature type="compositionally biased region" description="Polar residues" evidence="1">
    <location>
        <begin position="241"/>
        <end position="266"/>
    </location>
</feature>
<keyword evidence="2" id="KW-0732">Signal</keyword>
<evidence type="ECO:0000256" key="1">
    <source>
        <dbReference type="SAM" id="MobiDB-lite"/>
    </source>
</evidence>